<evidence type="ECO:0000313" key="9">
    <source>
        <dbReference type="EMBL" id="EFO95631.1"/>
    </source>
</evidence>
<feature type="transmembrane region" description="Helical" evidence="8">
    <location>
        <begin position="6"/>
        <end position="24"/>
    </location>
</feature>
<dbReference type="OrthoDB" id="2526284at2759"/>
<keyword evidence="5 8" id="KW-0812">Transmembrane</keyword>
<dbReference type="EC" id="2.4.1.-" evidence="8"/>
<evidence type="ECO:0000256" key="5">
    <source>
        <dbReference type="ARBA" id="ARBA00022692"/>
    </source>
</evidence>
<dbReference type="AlphaFoldDB" id="E3LIK3"/>
<organism evidence="10">
    <name type="scientific">Caenorhabditis remanei</name>
    <name type="common">Caenorhabditis vulgaris</name>
    <dbReference type="NCBI Taxonomy" id="31234"/>
    <lineage>
        <taxon>Eukaryota</taxon>
        <taxon>Metazoa</taxon>
        <taxon>Ecdysozoa</taxon>
        <taxon>Nematoda</taxon>
        <taxon>Chromadorea</taxon>
        <taxon>Rhabditida</taxon>
        <taxon>Rhabditina</taxon>
        <taxon>Rhabditomorpha</taxon>
        <taxon>Rhabditoidea</taxon>
        <taxon>Rhabditidae</taxon>
        <taxon>Peloderinae</taxon>
        <taxon>Caenorhabditis</taxon>
    </lineage>
</organism>
<dbReference type="OMA" id="WIQITEF"/>
<dbReference type="GO" id="GO:0005737">
    <property type="term" value="C:cytoplasm"/>
    <property type="evidence" value="ECO:0007669"/>
    <property type="project" value="TreeGrafter"/>
</dbReference>
<dbReference type="HOGENOM" id="CLU_008031_2_0_1"/>
<gene>
    <name evidence="9" type="ORF">CRE_08975</name>
</gene>
<evidence type="ECO:0000256" key="1">
    <source>
        <dbReference type="ARBA" id="ARBA00004167"/>
    </source>
</evidence>
<proteinExistence type="inferred from homology"/>
<keyword evidence="10" id="KW-1185">Reference proteome</keyword>
<evidence type="ECO:0000256" key="8">
    <source>
        <dbReference type="RuleBase" id="RU366017"/>
    </source>
</evidence>
<dbReference type="eggNOG" id="KOG4735">
    <property type="taxonomic scope" value="Eukaryota"/>
</dbReference>
<keyword evidence="4 8" id="KW-0808">Transferase</keyword>
<dbReference type="InParanoid" id="E3LIK3"/>
<keyword evidence="3 8" id="KW-0328">Glycosyltransferase</keyword>
<evidence type="ECO:0000256" key="7">
    <source>
        <dbReference type="ARBA" id="ARBA00023136"/>
    </source>
</evidence>
<dbReference type="GO" id="GO:0016757">
    <property type="term" value="F:glycosyltransferase activity"/>
    <property type="evidence" value="ECO:0007669"/>
    <property type="project" value="UniProtKB-UniRule"/>
</dbReference>
<dbReference type="Pfam" id="PF01697">
    <property type="entry name" value="Glyco_transf_92"/>
    <property type="match status" value="2"/>
</dbReference>
<comment type="similarity">
    <text evidence="2 8">Belongs to the glycosyltransferase 92 family.</text>
</comment>
<protein>
    <recommendedName>
        <fullName evidence="8">Glycosyltransferase family 92 protein</fullName>
        <ecNumber evidence="8">2.4.1.-</ecNumber>
    </recommendedName>
</protein>
<sequence length="450" mass="53197">MPLSLYRIFFILVILGFGLTYYWYRVPGSHANYFSVNFLPISNNFYTNNTGRCYIPEWNRVETSSASNSFWKSISRLLWMSLDLSYENNQNYTSIILIGAYVYPEYISITLNSQYMSKQLLYCRYFDCKRKEIQGSEWQGVVFPESVIHCPRRIGAEFVSVSKFKTDGFPTPMRLTFRAFEKPIHDFTICVAPLYGNEPKWIQITEFIEHHKMEIHNQIVNFSNGDIEVKVLQEKYERPFYAWQLIEIQDCHMRAKYHSKWTTFIDIDERIYTQNGNILDFLNSEDNGRIAEIQIPVLNFVKYEDAPEIYNDENQIQKELISMKYDRTTGLTWNASKALIRPEKIGIMSIHYAIALEHGYVSLRADASEKIALRHYRSTQHRENGSNWDEGLVIFENTLPSEFLSELTRRVIEKVKYVYEKVPAICSYIPRVMWESREFPDPCEKMLLTW</sequence>
<keyword evidence="7 8" id="KW-0472">Membrane</keyword>
<comment type="subcellular location">
    <subcellularLocation>
        <location evidence="1">Membrane</location>
        <topology evidence="1">Single-pass membrane protein</topology>
    </subcellularLocation>
</comment>
<dbReference type="GO" id="GO:0016020">
    <property type="term" value="C:membrane"/>
    <property type="evidence" value="ECO:0007669"/>
    <property type="project" value="UniProtKB-SubCell"/>
</dbReference>
<dbReference type="EMBL" id="DS268409">
    <property type="protein sequence ID" value="EFO95631.1"/>
    <property type="molecule type" value="Genomic_DNA"/>
</dbReference>
<dbReference type="Proteomes" id="UP000008281">
    <property type="component" value="Unassembled WGS sequence"/>
</dbReference>
<reference evidence="9" key="1">
    <citation type="submission" date="2007-07" db="EMBL/GenBank/DDBJ databases">
        <title>PCAP assembly of the Caenorhabditis remanei genome.</title>
        <authorList>
            <consortium name="The Caenorhabditis remanei Sequencing Consortium"/>
            <person name="Wilson R.K."/>
        </authorList>
    </citation>
    <scope>NUCLEOTIDE SEQUENCE [LARGE SCALE GENOMIC DNA]</scope>
    <source>
        <strain evidence="9">PB4641</strain>
    </source>
</reference>
<evidence type="ECO:0000256" key="6">
    <source>
        <dbReference type="ARBA" id="ARBA00022989"/>
    </source>
</evidence>
<evidence type="ECO:0000256" key="4">
    <source>
        <dbReference type="ARBA" id="ARBA00022679"/>
    </source>
</evidence>
<dbReference type="InterPro" id="IPR008166">
    <property type="entry name" value="Glyco_transf_92"/>
</dbReference>
<evidence type="ECO:0000256" key="3">
    <source>
        <dbReference type="ARBA" id="ARBA00022676"/>
    </source>
</evidence>
<dbReference type="PANTHER" id="PTHR21461">
    <property type="entry name" value="GLYCOSYLTRANSFERASE FAMILY 92 PROTEIN"/>
    <property type="match status" value="1"/>
</dbReference>
<keyword evidence="6 8" id="KW-1133">Transmembrane helix</keyword>
<evidence type="ECO:0000313" key="10">
    <source>
        <dbReference type="Proteomes" id="UP000008281"/>
    </source>
</evidence>
<evidence type="ECO:0000256" key="2">
    <source>
        <dbReference type="ARBA" id="ARBA00007647"/>
    </source>
</evidence>
<name>E3LIK3_CAERE</name>
<accession>E3LIK3</accession>
<dbReference type="PANTHER" id="PTHR21461:SF84">
    <property type="entry name" value="GLYCOSYLTRANSFERASE FAMILY 92 PROTEIN"/>
    <property type="match status" value="1"/>
</dbReference>